<organism evidence="1 2">
    <name type="scientific">Cronobacter condimenti 1330</name>
    <dbReference type="NCBI Taxonomy" id="1073999"/>
    <lineage>
        <taxon>Bacteria</taxon>
        <taxon>Pseudomonadati</taxon>
        <taxon>Pseudomonadota</taxon>
        <taxon>Gammaproteobacteria</taxon>
        <taxon>Enterobacterales</taxon>
        <taxon>Enterobacteriaceae</taxon>
        <taxon>Cronobacter</taxon>
    </lineage>
</organism>
<dbReference type="Proteomes" id="UP000009340">
    <property type="component" value="Unassembled WGS sequence"/>
</dbReference>
<gene>
    <name evidence="1" type="ORF">BN137_3374</name>
</gene>
<sequence length="38" mass="4339">MPQVMKAKIFYLNIVCNPQGAASLRLNNGRMIEFARKD</sequence>
<evidence type="ECO:0000313" key="2">
    <source>
        <dbReference type="Proteomes" id="UP000009340"/>
    </source>
</evidence>
<reference evidence="1" key="1">
    <citation type="submission" date="2012-07" db="EMBL/GenBank/DDBJ databases">
        <authorList>
            <person name="Cummings C."/>
        </authorList>
    </citation>
    <scope>NUCLEOTIDE SEQUENCE</scope>
    <source>
        <strain evidence="1">1330</strain>
    </source>
</reference>
<proteinExistence type="predicted"/>
<dbReference type="EMBL" id="CAKW01000123">
    <property type="protein sequence ID" value="CCJ73982.1"/>
    <property type="molecule type" value="Genomic_DNA"/>
</dbReference>
<protein>
    <submittedName>
        <fullName evidence="1">Uncharacterized protein</fullName>
    </submittedName>
</protein>
<name>K8AIA6_9ENTR</name>
<dbReference type="AlphaFoldDB" id="K8AIA6"/>
<evidence type="ECO:0000313" key="1">
    <source>
        <dbReference type="EMBL" id="CCJ73982.1"/>
    </source>
</evidence>
<comment type="caution">
    <text evidence="1">The sequence shown here is derived from an EMBL/GenBank/DDBJ whole genome shotgun (WGS) entry which is preliminary data.</text>
</comment>
<accession>K8AIA6</accession>